<dbReference type="SMART" id="SM00867">
    <property type="entry name" value="YceI"/>
    <property type="match status" value="1"/>
</dbReference>
<feature type="domain" description="Lipid/polyisoprenoid-binding YceI-like" evidence="2">
    <location>
        <begin position="10"/>
        <end position="179"/>
    </location>
</feature>
<dbReference type="PANTHER" id="PTHR34406">
    <property type="entry name" value="PROTEIN YCEI"/>
    <property type="match status" value="1"/>
</dbReference>
<dbReference type="KEGG" id="surl:BI350_02755"/>
<dbReference type="RefSeq" id="WP_075526742.1">
    <property type="nucleotide sequence ID" value="NZ_CP017560.1"/>
</dbReference>
<dbReference type="InterPro" id="IPR007372">
    <property type="entry name" value="Lipid/polyisoprenoid-bd_YceI"/>
</dbReference>
<reference evidence="3 4" key="1">
    <citation type="submission" date="2016-09" db="EMBL/GenBank/DDBJ databases">
        <title>Complete genome sequence of the Lysinibacillus sphaericus LMG 22257, a specie of Bacillus with ureolytic activity that can effectively biodeposit calcium carbonate.</title>
        <authorList>
            <person name="Yan W."/>
        </authorList>
    </citation>
    <scope>NUCLEOTIDE SEQUENCE [LARGE SCALE GENOMIC DNA]</scope>
    <source>
        <strain evidence="3 4">LMG 22257</strain>
    </source>
</reference>
<comment type="similarity">
    <text evidence="1">Belongs to the UPF0312 family.</text>
</comment>
<evidence type="ECO:0000313" key="4">
    <source>
        <dbReference type="Proteomes" id="UP000185746"/>
    </source>
</evidence>
<dbReference type="Gene3D" id="2.40.128.110">
    <property type="entry name" value="Lipid/polyisoprenoid-binding, YceI-like"/>
    <property type="match status" value="1"/>
</dbReference>
<dbReference type="InterPro" id="IPR036761">
    <property type="entry name" value="TTHA0802/YceI-like_sf"/>
</dbReference>
<dbReference type="Pfam" id="PF04264">
    <property type="entry name" value="YceI"/>
    <property type="match status" value="1"/>
</dbReference>
<name>A0A1D8JD56_9BACL</name>
<dbReference type="AlphaFoldDB" id="A0A1D8JD56"/>
<sequence>MGNEVQTTSQWVVDAAHTSVGFTVKHMMFSKVRGSFTGVEGKLIGNPEDLTNAKIDFKIDVTTIHTNNEDRDNHLRSADFFDVDNHPHLSFVSTNIVKTGDTSYDVTGDVTMKGVTKAVTFTSEYEGTGKNPWGIDVAAFEVTGKISRTDFGLTWNQVLEAGGVLVGDDIALTMDLQLNPAQ</sequence>
<proteinExistence type="inferred from homology"/>
<dbReference type="PANTHER" id="PTHR34406:SF1">
    <property type="entry name" value="PROTEIN YCEI"/>
    <property type="match status" value="1"/>
</dbReference>
<organism evidence="3 4">
    <name type="scientific">Sporosarcina ureilytica</name>
    <dbReference type="NCBI Taxonomy" id="298596"/>
    <lineage>
        <taxon>Bacteria</taxon>
        <taxon>Bacillati</taxon>
        <taxon>Bacillota</taxon>
        <taxon>Bacilli</taxon>
        <taxon>Bacillales</taxon>
        <taxon>Caryophanaceae</taxon>
        <taxon>Sporosarcina</taxon>
    </lineage>
</organism>
<dbReference type="Proteomes" id="UP000185746">
    <property type="component" value="Chromosome"/>
</dbReference>
<dbReference type="SUPFAM" id="SSF101874">
    <property type="entry name" value="YceI-like"/>
    <property type="match status" value="1"/>
</dbReference>
<keyword evidence="4" id="KW-1185">Reference proteome</keyword>
<evidence type="ECO:0000259" key="2">
    <source>
        <dbReference type="SMART" id="SM00867"/>
    </source>
</evidence>
<dbReference type="EMBL" id="CP017560">
    <property type="protein sequence ID" value="AOV06633.1"/>
    <property type="molecule type" value="Genomic_DNA"/>
</dbReference>
<evidence type="ECO:0000313" key="3">
    <source>
        <dbReference type="EMBL" id="AOV06633.1"/>
    </source>
</evidence>
<protein>
    <recommendedName>
        <fullName evidence="2">Lipid/polyisoprenoid-binding YceI-like domain-containing protein</fullName>
    </recommendedName>
</protein>
<gene>
    <name evidence="3" type="ORF">BI350_02755</name>
</gene>
<accession>A0A1D8JD56</accession>
<evidence type="ECO:0000256" key="1">
    <source>
        <dbReference type="ARBA" id="ARBA00008812"/>
    </source>
</evidence>